<evidence type="ECO:0000259" key="7">
    <source>
        <dbReference type="SMART" id="SM00451"/>
    </source>
</evidence>
<dbReference type="SMART" id="SM00451">
    <property type="entry name" value="ZnF_U1"/>
    <property type="match status" value="1"/>
</dbReference>
<proteinExistence type="predicted"/>
<dbReference type="Gene3D" id="2.60.40.2690">
    <property type="match status" value="1"/>
</dbReference>
<dbReference type="InterPro" id="IPR003604">
    <property type="entry name" value="Matrin/U1-like-C_Znf_C2H2"/>
</dbReference>
<evidence type="ECO:0000256" key="1">
    <source>
        <dbReference type="ARBA" id="ARBA00022664"/>
    </source>
</evidence>
<dbReference type="InterPro" id="IPR031781">
    <property type="entry name" value="SF3A2_dom"/>
</dbReference>
<dbReference type="EMBL" id="CP015057">
    <property type="protein sequence ID" value="QGN16036.1"/>
    <property type="molecule type" value="Genomic_DNA"/>
</dbReference>
<evidence type="ECO:0000313" key="9">
    <source>
        <dbReference type="Proteomes" id="UP000422736"/>
    </source>
</evidence>
<keyword evidence="3" id="KW-0863">Zinc-finger</keyword>
<keyword evidence="5" id="KW-0539">Nucleus</keyword>
<dbReference type="Proteomes" id="UP000422736">
    <property type="component" value="Chromosome 4"/>
</dbReference>
<feature type="domain" description="U1-type" evidence="7">
    <location>
        <begin position="64"/>
        <end position="98"/>
    </location>
</feature>
<keyword evidence="4" id="KW-0862">Zinc</keyword>
<keyword evidence="2" id="KW-0479">Metal-binding</keyword>
<dbReference type="PANTHER" id="PTHR23205">
    <property type="entry name" value="SPLICING FACTOR 3A SUBUNIT 2"/>
    <property type="match status" value="1"/>
</dbReference>
<dbReference type="Pfam" id="PF16835">
    <property type="entry name" value="SF3A2"/>
    <property type="match status" value="1"/>
</dbReference>
<evidence type="ECO:0000256" key="4">
    <source>
        <dbReference type="ARBA" id="ARBA00022833"/>
    </source>
</evidence>
<accession>A0ABX6EWM9</accession>
<keyword evidence="9" id="KW-1185">Reference proteome</keyword>
<evidence type="ECO:0000313" key="8">
    <source>
        <dbReference type="EMBL" id="QGN16036.1"/>
    </source>
</evidence>
<sequence length="253" mass="29304">MDYQNRAGSKKGGGGIASDSQQNLQRRKQVQDLLSNGEEVPFTFQQDQEGSKFRANPDIYRNHSGKLVCKRCNTMHVSWSSVERHLMGKKHQLNVLKSTARNGKSKENEENVRDQEFQQQVNDLRANLSYNGIKPEVQVVKVKHPEKDLFGICVRVKYDNEHRKKSLKEDSFIPFIRILSDLELNNSDASNAKYLVVAFEPFENVGIQLPNNEIELNDYDPSEPYAIDDLNRKCTYWDVDSGEFYIQLFFRHN</sequence>
<dbReference type="PANTHER" id="PTHR23205:SF0">
    <property type="entry name" value="SPLICING FACTOR 3A SUBUNIT 2"/>
    <property type="match status" value="1"/>
</dbReference>
<evidence type="ECO:0000256" key="5">
    <source>
        <dbReference type="ARBA" id="ARBA00023242"/>
    </source>
</evidence>
<gene>
    <name evidence="8" type="primary">PRP11</name>
    <name evidence="8" type="ORF">FIM1_2736</name>
</gene>
<dbReference type="InterPro" id="IPR036236">
    <property type="entry name" value="Znf_C2H2_sf"/>
</dbReference>
<feature type="region of interest" description="Disordered" evidence="6">
    <location>
        <begin position="1"/>
        <end position="30"/>
    </location>
</feature>
<evidence type="ECO:0000256" key="6">
    <source>
        <dbReference type="SAM" id="MobiDB-lite"/>
    </source>
</evidence>
<evidence type="ECO:0000256" key="2">
    <source>
        <dbReference type="ARBA" id="ARBA00022723"/>
    </source>
</evidence>
<dbReference type="InterPro" id="IPR052092">
    <property type="entry name" value="SF3A2"/>
</dbReference>
<reference evidence="8 9" key="1">
    <citation type="submission" date="2016-03" db="EMBL/GenBank/DDBJ databases">
        <title>How can Kluyveromyces marxianus grow so fast - potential evolutionary course in Saccharomyces Complex revealed by comparative genomics.</title>
        <authorList>
            <person name="Mo W."/>
            <person name="Lu W."/>
            <person name="Yang X."/>
            <person name="Qi J."/>
            <person name="Lv H."/>
        </authorList>
    </citation>
    <scope>NUCLEOTIDE SEQUENCE [LARGE SCALE GENOMIC DNA]</scope>
    <source>
        <strain evidence="8 9">FIM1</strain>
    </source>
</reference>
<name>A0ABX6EWM9_KLUMA</name>
<evidence type="ECO:0000256" key="3">
    <source>
        <dbReference type="ARBA" id="ARBA00022771"/>
    </source>
</evidence>
<keyword evidence="1" id="KW-0507">mRNA processing</keyword>
<dbReference type="SUPFAM" id="SSF57667">
    <property type="entry name" value="beta-beta-alpha zinc fingers"/>
    <property type="match status" value="1"/>
</dbReference>
<protein>
    <submittedName>
        <fullName evidence="8">Pre-mRNA-splicing factor PRP11</fullName>
    </submittedName>
</protein>
<organism evidence="8 9">
    <name type="scientific">Kluyveromyces marxianus</name>
    <name type="common">Yeast</name>
    <name type="synonym">Candida kefyr</name>
    <dbReference type="NCBI Taxonomy" id="4911"/>
    <lineage>
        <taxon>Eukaryota</taxon>
        <taxon>Fungi</taxon>
        <taxon>Dikarya</taxon>
        <taxon>Ascomycota</taxon>
        <taxon>Saccharomycotina</taxon>
        <taxon>Saccharomycetes</taxon>
        <taxon>Saccharomycetales</taxon>
        <taxon>Saccharomycetaceae</taxon>
        <taxon>Kluyveromyces</taxon>
    </lineage>
</organism>